<evidence type="ECO:0000313" key="12">
    <source>
        <dbReference type="Proteomes" id="UP000693672"/>
    </source>
</evidence>
<keyword evidence="7 10" id="KW-0030">Aminoacyl-tRNA synthetase</keyword>
<reference evidence="11" key="1">
    <citation type="submission" date="2021-06" db="EMBL/GenBank/DDBJ databases">
        <authorList>
            <person name="Criscuolo A."/>
        </authorList>
    </citation>
    <scope>NUCLEOTIDE SEQUENCE</scope>
    <source>
        <strain evidence="11">CIP111600</strain>
    </source>
</reference>
<comment type="similarity">
    <text evidence="1 10">Belongs to the class-I aminoacyl-tRNA synthetase family.</text>
</comment>
<comment type="catalytic activity">
    <reaction evidence="8">
        <text>tRNA(Trp) + L-tryptophan + ATP = L-tryptophyl-tRNA(Trp) + AMP + diphosphate + H(+)</text>
        <dbReference type="Rhea" id="RHEA:24080"/>
        <dbReference type="Rhea" id="RHEA-COMP:9671"/>
        <dbReference type="Rhea" id="RHEA-COMP:9705"/>
        <dbReference type="ChEBI" id="CHEBI:15378"/>
        <dbReference type="ChEBI" id="CHEBI:30616"/>
        <dbReference type="ChEBI" id="CHEBI:33019"/>
        <dbReference type="ChEBI" id="CHEBI:57912"/>
        <dbReference type="ChEBI" id="CHEBI:78442"/>
        <dbReference type="ChEBI" id="CHEBI:78535"/>
        <dbReference type="ChEBI" id="CHEBI:456215"/>
        <dbReference type="EC" id="6.1.1.2"/>
    </reaction>
</comment>
<dbReference type="PANTHER" id="PTHR43766">
    <property type="entry name" value="TRYPTOPHAN--TRNA LIGASE, MITOCHONDRIAL"/>
    <property type="match status" value="1"/>
</dbReference>
<keyword evidence="6 10" id="KW-0648">Protein biosynthesis</keyword>
<dbReference type="EMBL" id="CAJVAS010000015">
    <property type="protein sequence ID" value="CAG7634525.1"/>
    <property type="molecule type" value="Genomic_DNA"/>
</dbReference>
<dbReference type="InterPro" id="IPR050203">
    <property type="entry name" value="Trp-tRNA_synthetase"/>
</dbReference>
<dbReference type="InterPro" id="IPR002305">
    <property type="entry name" value="aa-tRNA-synth_Ic"/>
</dbReference>
<dbReference type="GO" id="GO:0004830">
    <property type="term" value="F:tryptophan-tRNA ligase activity"/>
    <property type="evidence" value="ECO:0007669"/>
    <property type="project" value="UniProtKB-UniRule"/>
</dbReference>
<dbReference type="RefSeq" id="WP_218093314.1">
    <property type="nucleotide sequence ID" value="NZ_CAJVAS010000015.1"/>
</dbReference>
<evidence type="ECO:0000256" key="1">
    <source>
        <dbReference type="ARBA" id="ARBA00005594"/>
    </source>
</evidence>
<evidence type="ECO:0000256" key="9">
    <source>
        <dbReference type="NCBIfam" id="TIGR00233"/>
    </source>
</evidence>
<dbReference type="CDD" id="cd00806">
    <property type="entry name" value="TrpRS_core"/>
    <property type="match status" value="1"/>
</dbReference>
<evidence type="ECO:0000256" key="10">
    <source>
        <dbReference type="RuleBase" id="RU363036"/>
    </source>
</evidence>
<evidence type="ECO:0000256" key="6">
    <source>
        <dbReference type="ARBA" id="ARBA00022917"/>
    </source>
</evidence>
<dbReference type="PANTHER" id="PTHR43766:SF1">
    <property type="entry name" value="TRYPTOPHAN--TRNA LIGASE, MITOCHONDRIAL"/>
    <property type="match status" value="1"/>
</dbReference>
<dbReference type="EC" id="6.1.1.2" evidence="2 9"/>
<organism evidence="11 12">
    <name type="scientific">Paenibacillus solanacearum</name>
    <dbReference type="NCBI Taxonomy" id="2048548"/>
    <lineage>
        <taxon>Bacteria</taxon>
        <taxon>Bacillati</taxon>
        <taxon>Bacillota</taxon>
        <taxon>Bacilli</taxon>
        <taxon>Bacillales</taxon>
        <taxon>Paenibacillaceae</taxon>
        <taxon>Paenibacillus</taxon>
    </lineage>
</organism>
<dbReference type="GO" id="GO:0005829">
    <property type="term" value="C:cytosol"/>
    <property type="evidence" value="ECO:0007669"/>
    <property type="project" value="TreeGrafter"/>
</dbReference>
<protein>
    <recommendedName>
        <fullName evidence="2 9">Tryptophan--tRNA ligase</fullName>
        <ecNumber evidence="2 9">6.1.1.2</ecNumber>
    </recommendedName>
</protein>
<keyword evidence="5 10" id="KW-0067">ATP-binding</keyword>
<dbReference type="GO" id="GO:0006436">
    <property type="term" value="P:tryptophanyl-tRNA aminoacylation"/>
    <property type="evidence" value="ECO:0007669"/>
    <property type="project" value="UniProtKB-UniRule"/>
</dbReference>
<comment type="caution">
    <text evidence="11">The sequence shown here is derived from an EMBL/GenBank/DDBJ whole genome shotgun (WGS) entry which is preliminary data.</text>
</comment>
<dbReference type="FunFam" id="1.10.240.10:FF:000005">
    <property type="entry name" value="Tryptophan--tRNA ligase"/>
    <property type="match status" value="1"/>
</dbReference>
<proteinExistence type="inferred from homology"/>
<keyword evidence="12" id="KW-1185">Reference proteome</keyword>
<evidence type="ECO:0000256" key="8">
    <source>
        <dbReference type="ARBA" id="ARBA00049929"/>
    </source>
</evidence>
<dbReference type="InterPro" id="IPR002306">
    <property type="entry name" value="Trp-tRNA-ligase"/>
</dbReference>
<name>A0A916K330_9BACL</name>
<dbReference type="Pfam" id="PF00579">
    <property type="entry name" value="tRNA-synt_1b"/>
    <property type="match status" value="1"/>
</dbReference>
<dbReference type="GO" id="GO:0005524">
    <property type="term" value="F:ATP binding"/>
    <property type="evidence" value="ECO:0007669"/>
    <property type="project" value="UniProtKB-KW"/>
</dbReference>
<evidence type="ECO:0000256" key="3">
    <source>
        <dbReference type="ARBA" id="ARBA00022598"/>
    </source>
</evidence>
<sequence length="329" mass="37173">MSKQERVLTGDRITGKLHLGHYVGSLKNRLLLQEQYETYILLADVQALTTHFENPKIISDNLRNVALDYLSVGLHPEKSTMFVQSMIPEIAELTVYYSMFVTVNTLRHNPTIKTEAKQRGYKDMYYGFLGYPVSQAADITFCKATLVPVGDDQIPHIEQTRKIVRRFNDLYAPVLVEPEAIVGDRLEGLDGGNKMSKSMGNAIFLDSSRDEVTAQIKRAKTDPNRIHKHDPGNPDICPIYDYHSAFRPEGCDEIRQSCRAGTIGCSDCKGLAIRAINELLEPIRERRAIYSGRPKDIDEIMIEGTRKARRVAGETMTEVREAMGINYFA</sequence>
<evidence type="ECO:0000256" key="7">
    <source>
        <dbReference type="ARBA" id="ARBA00023146"/>
    </source>
</evidence>
<accession>A0A916K330</accession>
<keyword evidence="4 10" id="KW-0547">Nucleotide-binding</keyword>
<evidence type="ECO:0000256" key="5">
    <source>
        <dbReference type="ARBA" id="ARBA00022840"/>
    </source>
</evidence>
<evidence type="ECO:0000256" key="2">
    <source>
        <dbReference type="ARBA" id="ARBA00013161"/>
    </source>
</evidence>
<dbReference type="Proteomes" id="UP000693672">
    <property type="component" value="Unassembled WGS sequence"/>
</dbReference>
<dbReference type="NCBIfam" id="TIGR00233">
    <property type="entry name" value="trpS"/>
    <property type="match status" value="1"/>
</dbReference>
<gene>
    <name evidence="11" type="primary">trpS2</name>
    <name evidence="11" type="ORF">PAESOLCIP111_03577</name>
</gene>
<dbReference type="AlphaFoldDB" id="A0A916K330"/>
<evidence type="ECO:0000256" key="4">
    <source>
        <dbReference type="ARBA" id="ARBA00022741"/>
    </source>
</evidence>
<evidence type="ECO:0000313" key="11">
    <source>
        <dbReference type="EMBL" id="CAG7634525.1"/>
    </source>
</evidence>
<keyword evidence="3 10" id="KW-0436">Ligase</keyword>